<dbReference type="Proteomes" id="UP001140206">
    <property type="component" value="Chromosome 1"/>
</dbReference>
<dbReference type="AlphaFoldDB" id="A0AAV8H0Q0"/>
<organism evidence="2 3">
    <name type="scientific">Rhynchospora pubera</name>
    <dbReference type="NCBI Taxonomy" id="906938"/>
    <lineage>
        <taxon>Eukaryota</taxon>
        <taxon>Viridiplantae</taxon>
        <taxon>Streptophyta</taxon>
        <taxon>Embryophyta</taxon>
        <taxon>Tracheophyta</taxon>
        <taxon>Spermatophyta</taxon>
        <taxon>Magnoliopsida</taxon>
        <taxon>Liliopsida</taxon>
        <taxon>Poales</taxon>
        <taxon>Cyperaceae</taxon>
        <taxon>Cyperoideae</taxon>
        <taxon>Rhynchosporeae</taxon>
        <taxon>Rhynchospora</taxon>
    </lineage>
</organism>
<accession>A0AAV8H0Q0</accession>
<evidence type="ECO:0000259" key="1">
    <source>
        <dbReference type="Pfam" id="PF13966"/>
    </source>
</evidence>
<name>A0AAV8H0Q0_9POAL</name>
<protein>
    <submittedName>
        <fullName evidence="2">RNA-directed DNA polymerase (Reverse transcriptase)-related family protein</fullName>
    </submittedName>
</protein>
<dbReference type="GO" id="GO:0003964">
    <property type="term" value="F:RNA-directed DNA polymerase activity"/>
    <property type="evidence" value="ECO:0007669"/>
    <property type="project" value="UniProtKB-KW"/>
</dbReference>
<comment type="caution">
    <text evidence="2">The sequence shown here is derived from an EMBL/GenBank/DDBJ whole genome shotgun (WGS) entry which is preliminary data.</text>
</comment>
<dbReference type="Pfam" id="PF13966">
    <property type="entry name" value="zf-RVT"/>
    <property type="match status" value="1"/>
</dbReference>
<evidence type="ECO:0000313" key="3">
    <source>
        <dbReference type="Proteomes" id="UP001140206"/>
    </source>
</evidence>
<keyword evidence="2" id="KW-0808">Transferase</keyword>
<keyword evidence="2" id="KW-0548">Nucleotidyltransferase</keyword>
<dbReference type="EMBL" id="JAMFTS010000001">
    <property type="protein sequence ID" value="KAJ4810914.1"/>
    <property type="molecule type" value="Genomic_DNA"/>
</dbReference>
<keyword evidence="3" id="KW-1185">Reference proteome</keyword>
<feature type="domain" description="Reverse transcriptase zinc-binding" evidence="1">
    <location>
        <begin position="45"/>
        <end position="126"/>
    </location>
</feature>
<proteinExistence type="predicted"/>
<keyword evidence="2" id="KW-0695">RNA-directed DNA polymerase</keyword>
<dbReference type="InterPro" id="IPR026960">
    <property type="entry name" value="RVT-Znf"/>
</dbReference>
<reference evidence="2" key="1">
    <citation type="submission" date="2022-08" db="EMBL/GenBank/DDBJ databases">
        <authorList>
            <person name="Marques A."/>
        </authorList>
    </citation>
    <scope>NUCLEOTIDE SEQUENCE</scope>
    <source>
        <strain evidence="2">RhyPub2mFocal</strain>
        <tissue evidence="2">Leaves</tissue>
    </source>
</reference>
<sequence length="207" mass="23752">MPLVHASSTATQQLQALSLQISSLRLSSIGLNDDFIWRLNSINSFSVNSLYKLQKAFPKPNSSLASIWNLKIPPRMKIFMWRLAQDRLATLDNLKRRGWHLPNRCCMCNSQEETSQHLFNDCSFFLQTIHFAKSASNMLVSVQCVSMVDFILDSSANKTHRELPAILSFVIWRQRCARIFEGVMLSASELVFQAFFDWQALNNFNSL</sequence>
<evidence type="ECO:0000313" key="2">
    <source>
        <dbReference type="EMBL" id="KAJ4810914.1"/>
    </source>
</evidence>
<gene>
    <name evidence="2" type="ORF">LUZ62_023480</name>
</gene>